<dbReference type="EMBL" id="JABDTM020017675">
    <property type="protein sequence ID" value="KAH0818437.1"/>
    <property type="molecule type" value="Genomic_DNA"/>
</dbReference>
<dbReference type="GO" id="GO:0015074">
    <property type="term" value="P:DNA integration"/>
    <property type="evidence" value="ECO:0007669"/>
    <property type="project" value="InterPro"/>
</dbReference>
<evidence type="ECO:0008006" key="7">
    <source>
        <dbReference type="Google" id="ProtNLM"/>
    </source>
</evidence>
<dbReference type="PANTHER" id="PTHR46068:SF1">
    <property type="entry name" value="TRANSPOSASE IS30-LIKE HTH DOMAIN-CONTAINING PROTEIN"/>
    <property type="match status" value="1"/>
</dbReference>
<dbReference type="Pfam" id="PF01498">
    <property type="entry name" value="HTH_Tnp_Tc3_2"/>
    <property type="match status" value="1"/>
</dbReference>
<evidence type="ECO:0000259" key="3">
    <source>
        <dbReference type="Pfam" id="PF01498"/>
    </source>
</evidence>
<sequence>MEFRDDCLLKTVLDDLNLRDKPKCIWNLDETAFCLDSSKTNAVGDRGRPSTRTWPRKYHSSGCHKCWWWKGTSTDDKYDPAALERSKLHLHRENEGQLPERDDNVTGIANEEVGNAVEKLTSFEDILLRTVQQYSTTVKEKKKRVCLGAEVITQAEVLQRIQKAVESKRTSAPGSSKRQSSKLKTLKFDDSSSDESLEEPMYTEDKDDMDPEDFGNDEDVCDTDIEIGCWVLVKYPTKKAVKHFVAQVLGKEEEGWNLKFTEYKQEKFKWPIEMDTDVMNDQDIIRVLPDPILGRREYNAQCETGPRLVRQLKVLYDNLKRSRRKTVAEKHMLLEISAQIVALNNDGRSVRYIAQHLNIARSTVQDTLSRFRETNEFTRRAGSGRRRSTNARDDRFLHRSVLRDRGLPANIPAGQLAAARGVTISEQTVRRRLREGGLSSRSPATGPRLTAAHRRARLEFALQYVDCGLVRDHQTVVRKSSEDQGSDTVNAAYLPELDLMEAALWFGVNHMWFPMRHLSETFLLMDDNTRPHRARIVDQYLEQVGVQHLPWPACSPDLDPIEHVWDFLSRRVRRRQPRPETLNDLRVALEKKLYLKQSQHLQRKLFLEQNQRPIPNLDLLPKLLPMLLLTLQ</sequence>
<dbReference type="Proteomes" id="UP000719412">
    <property type="component" value="Unassembled WGS sequence"/>
</dbReference>
<evidence type="ECO:0000313" key="5">
    <source>
        <dbReference type="EMBL" id="KAH0818437.1"/>
    </source>
</evidence>
<dbReference type="GO" id="GO:0005634">
    <property type="term" value="C:nucleus"/>
    <property type="evidence" value="ECO:0007669"/>
    <property type="project" value="UniProtKB-SubCell"/>
</dbReference>
<comment type="subcellular location">
    <subcellularLocation>
        <location evidence="1">Nucleus</location>
    </subcellularLocation>
</comment>
<dbReference type="Pfam" id="PF13358">
    <property type="entry name" value="DDE_3"/>
    <property type="match status" value="1"/>
</dbReference>
<name>A0A8J6LFX1_TENMO</name>
<dbReference type="InterPro" id="IPR009057">
    <property type="entry name" value="Homeodomain-like_sf"/>
</dbReference>
<protein>
    <recommendedName>
        <fullName evidence="7">Transposase</fullName>
    </recommendedName>
</protein>
<feature type="compositionally biased region" description="Acidic residues" evidence="2">
    <location>
        <begin position="191"/>
        <end position="212"/>
    </location>
</feature>
<reference evidence="5" key="2">
    <citation type="submission" date="2021-08" db="EMBL/GenBank/DDBJ databases">
        <authorList>
            <person name="Eriksson T."/>
        </authorList>
    </citation>
    <scope>NUCLEOTIDE SEQUENCE</scope>
    <source>
        <strain evidence="5">Stoneville</strain>
        <tissue evidence="5">Whole head</tissue>
    </source>
</reference>
<reference evidence="5" key="1">
    <citation type="journal article" date="2020" name="J Insects Food Feed">
        <title>The yellow mealworm (Tenebrio molitor) genome: a resource for the emerging insects as food and feed industry.</title>
        <authorList>
            <person name="Eriksson T."/>
            <person name="Andere A."/>
            <person name="Kelstrup H."/>
            <person name="Emery V."/>
            <person name="Picard C."/>
        </authorList>
    </citation>
    <scope>NUCLEOTIDE SEQUENCE</scope>
    <source>
        <strain evidence="5">Stoneville</strain>
        <tissue evidence="5">Whole head</tissue>
    </source>
</reference>
<proteinExistence type="predicted"/>
<dbReference type="PANTHER" id="PTHR46068">
    <property type="entry name" value="PROTEIN CBG27172"/>
    <property type="match status" value="1"/>
</dbReference>
<dbReference type="SUPFAM" id="SSF46689">
    <property type="entry name" value="Homeodomain-like"/>
    <property type="match status" value="1"/>
</dbReference>
<accession>A0A8J6LFX1</accession>
<gene>
    <name evidence="5" type="ORF">GEV33_004354</name>
</gene>
<evidence type="ECO:0000256" key="2">
    <source>
        <dbReference type="SAM" id="MobiDB-lite"/>
    </source>
</evidence>
<dbReference type="GO" id="GO:0006313">
    <property type="term" value="P:DNA transposition"/>
    <property type="evidence" value="ECO:0007669"/>
    <property type="project" value="InterPro"/>
</dbReference>
<dbReference type="InterPro" id="IPR036388">
    <property type="entry name" value="WH-like_DNA-bd_sf"/>
</dbReference>
<evidence type="ECO:0000259" key="4">
    <source>
        <dbReference type="Pfam" id="PF13358"/>
    </source>
</evidence>
<evidence type="ECO:0000256" key="1">
    <source>
        <dbReference type="ARBA" id="ARBA00004123"/>
    </source>
</evidence>
<feature type="region of interest" description="Disordered" evidence="2">
    <location>
        <begin position="165"/>
        <end position="212"/>
    </location>
</feature>
<dbReference type="InterPro" id="IPR002492">
    <property type="entry name" value="Transposase_Tc1-like"/>
</dbReference>
<feature type="domain" description="Transposase Tc1-like" evidence="3">
    <location>
        <begin position="415"/>
        <end position="466"/>
    </location>
</feature>
<dbReference type="Gene3D" id="3.30.420.10">
    <property type="entry name" value="Ribonuclease H-like superfamily/Ribonuclease H"/>
    <property type="match status" value="1"/>
</dbReference>
<dbReference type="InterPro" id="IPR036397">
    <property type="entry name" value="RNaseH_sf"/>
</dbReference>
<dbReference type="AlphaFoldDB" id="A0A8J6LFX1"/>
<evidence type="ECO:0000313" key="6">
    <source>
        <dbReference type="Proteomes" id="UP000719412"/>
    </source>
</evidence>
<dbReference type="InterPro" id="IPR038717">
    <property type="entry name" value="Tc1-like_DDE_dom"/>
</dbReference>
<dbReference type="Gene3D" id="1.10.10.10">
    <property type="entry name" value="Winged helix-like DNA-binding domain superfamily/Winged helix DNA-binding domain"/>
    <property type="match status" value="1"/>
</dbReference>
<dbReference type="GO" id="GO:0003677">
    <property type="term" value="F:DNA binding"/>
    <property type="evidence" value="ECO:0007669"/>
    <property type="project" value="InterPro"/>
</dbReference>
<organism evidence="5 6">
    <name type="scientific">Tenebrio molitor</name>
    <name type="common">Yellow mealworm beetle</name>
    <dbReference type="NCBI Taxonomy" id="7067"/>
    <lineage>
        <taxon>Eukaryota</taxon>
        <taxon>Metazoa</taxon>
        <taxon>Ecdysozoa</taxon>
        <taxon>Arthropoda</taxon>
        <taxon>Hexapoda</taxon>
        <taxon>Insecta</taxon>
        <taxon>Pterygota</taxon>
        <taxon>Neoptera</taxon>
        <taxon>Endopterygota</taxon>
        <taxon>Coleoptera</taxon>
        <taxon>Polyphaga</taxon>
        <taxon>Cucujiformia</taxon>
        <taxon>Tenebrionidae</taxon>
        <taxon>Tenebrio</taxon>
    </lineage>
</organism>
<keyword evidence="6" id="KW-1185">Reference proteome</keyword>
<comment type="caution">
    <text evidence="5">The sequence shown here is derived from an EMBL/GenBank/DDBJ whole genome shotgun (WGS) entry which is preliminary data.</text>
</comment>
<feature type="domain" description="Tc1-like transposase DDE" evidence="4">
    <location>
        <begin position="520"/>
        <end position="576"/>
    </location>
</feature>